<proteinExistence type="predicted"/>
<keyword evidence="2" id="KW-1185">Reference proteome</keyword>
<name>A0A0C2N663_THEKT</name>
<protein>
    <submittedName>
        <fullName evidence="1">Uncharacterized protein</fullName>
    </submittedName>
</protein>
<dbReference type="AlphaFoldDB" id="A0A0C2N663"/>
<organism evidence="1 2">
    <name type="scientific">Thelohanellus kitauei</name>
    <name type="common">Myxosporean</name>
    <dbReference type="NCBI Taxonomy" id="669202"/>
    <lineage>
        <taxon>Eukaryota</taxon>
        <taxon>Metazoa</taxon>
        <taxon>Cnidaria</taxon>
        <taxon>Myxozoa</taxon>
        <taxon>Myxosporea</taxon>
        <taxon>Bivalvulida</taxon>
        <taxon>Platysporina</taxon>
        <taxon>Myxobolidae</taxon>
        <taxon>Thelohanellus</taxon>
    </lineage>
</organism>
<gene>
    <name evidence="1" type="ORF">RF11_01354</name>
</gene>
<sequence length="113" mass="13407">MLVEEVKLYALMNRWDSTFKKEQLLLCMPISQRNVMNEKVMKSSMTFYNRRRNTSPIELLQLRFLRKIARGGDRSAISSRIIQKKGQNLKMFYDQFKNDIKSTKSYLSDSTVE</sequence>
<accession>A0A0C2N663</accession>
<reference evidence="1 2" key="1">
    <citation type="journal article" date="2014" name="Genome Biol. Evol.">
        <title>The genome of the myxosporean Thelohanellus kitauei shows adaptations to nutrient acquisition within its fish host.</title>
        <authorList>
            <person name="Yang Y."/>
            <person name="Xiong J."/>
            <person name="Zhou Z."/>
            <person name="Huo F."/>
            <person name="Miao W."/>
            <person name="Ran C."/>
            <person name="Liu Y."/>
            <person name="Zhang J."/>
            <person name="Feng J."/>
            <person name="Wang M."/>
            <person name="Wang M."/>
            <person name="Wang L."/>
            <person name="Yao B."/>
        </authorList>
    </citation>
    <scope>NUCLEOTIDE SEQUENCE [LARGE SCALE GENOMIC DNA]</scope>
    <source>
        <strain evidence="1">Wuqing</strain>
    </source>
</reference>
<evidence type="ECO:0000313" key="2">
    <source>
        <dbReference type="Proteomes" id="UP000031668"/>
    </source>
</evidence>
<dbReference type="Proteomes" id="UP000031668">
    <property type="component" value="Unassembled WGS sequence"/>
</dbReference>
<comment type="caution">
    <text evidence="1">The sequence shown here is derived from an EMBL/GenBank/DDBJ whole genome shotgun (WGS) entry which is preliminary data.</text>
</comment>
<evidence type="ECO:0000313" key="1">
    <source>
        <dbReference type="EMBL" id="KII71810.1"/>
    </source>
</evidence>
<dbReference type="EMBL" id="JWZT01001610">
    <property type="protein sequence ID" value="KII71810.1"/>
    <property type="molecule type" value="Genomic_DNA"/>
</dbReference>